<protein>
    <submittedName>
        <fullName evidence="1">Uncharacterized protein</fullName>
    </submittedName>
</protein>
<gene>
    <name evidence="1" type="ORF">SAMN04489757_12634</name>
</gene>
<accession>A0A1I5H755</accession>
<organism evidence="1 2">
    <name type="scientific">Anaerocolumna aminovalerica</name>
    <dbReference type="NCBI Taxonomy" id="1527"/>
    <lineage>
        <taxon>Bacteria</taxon>
        <taxon>Bacillati</taxon>
        <taxon>Bacillota</taxon>
        <taxon>Clostridia</taxon>
        <taxon>Lachnospirales</taxon>
        <taxon>Lachnospiraceae</taxon>
        <taxon>Anaerocolumna</taxon>
    </lineage>
</organism>
<evidence type="ECO:0000313" key="1">
    <source>
        <dbReference type="EMBL" id="SFO43940.1"/>
    </source>
</evidence>
<evidence type="ECO:0000313" key="2">
    <source>
        <dbReference type="Proteomes" id="UP000198806"/>
    </source>
</evidence>
<dbReference type="RefSeq" id="WP_091687501.1">
    <property type="nucleotide sequence ID" value="NZ_BAABFM010000078.1"/>
</dbReference>
<dbReference type="Proteomes" id="UP000198806">
    <property type="component" value="Unassembled WGS sequence"/>
</dbReference>
<keyword evidence="2" id="KW-1185">Reference proteome</keyword>
<dbReference type="EMBL" id="FOWD01000026">
    <property type="protein sequence ID" value="SFO43940.1"/>
    <property type="molecule type" value="Genomic_DNA"/>
</dbReference>
<dbReference type="AlphaFoldDB" id="A0A1I5H755"/>
<reference evidence="1 2" key="1">
    <citation type="submission" date="2016-10" db="EMBL/GenBank/DDBJ databases">
        <authorList>
            <person name="de Groot N.N."/>
        </authorList>
    </citation>
    <scope>NUCLEOTIDE SEQUENCE [LARGE SCALE GENOMIC DNA]</scope>
    <source>
        <strain evidence="1 2">DSM 1283</strain>
    </source>
</reference>
<dbReference type="OrthoDB" id="10012945at2"/>
<name>A0A1I5H755_9FIRM</name>
<sequence length="362" mass="40568">MKHNVGLHSLFKKLNIEDIQAEDSSSLSSQVNMERIHQLTMEKVRKEKKEVISPFKKQLFKAAIVACTVVCIGGGTVFAATNKTVRETISSLLGISQSEILMVGESIKSKDYKLTVHEIVCDSYTGMVNISVEALSAKAKETFLKDNIIHKLGHLGSVGYGLKELEELQNEFSRYFSFSFNVHDKRHLDDGLTFSMEGISKKIKIPITQTIELSELAIKVPEAKGYSVSYQKLSYSEIGFTLLGTLENEEFDPENILITIEFMDGRISNFYHFFKEKDEIQSFNEIPASESQVSKNGSETSVTNAATPSEKNLVNDFDEEWFSGGGGYYGTEKVITTFSFSQKMDWSLVKSITINGITIYLN</sequence>
<proteinExistence type="predicted"/>